<evidence type="ECO:0000256" key="4">
    <source>
        <dbReference type="PROSITE-ProRule" id="PRU00322"/>
    </source>
</evidence>
<feature type="transmembrane region" description="Helical" evidence="6">
    <location>
        <begin position="89"/>
        <end position="111"/>
    </location>
</feature>
<sequence>MEPYRPRTYSCKASIPRLTCDSRGGERKRGRHRKCSPKGVDNEALKQNDNEKSDTLTVDKGPSLAAFSLLLACASVFTVVLIVPAPLQLLLHVSSIHFCVLLLCFFLGVAVHDPVKGSNMKRNNIRNTFVDWLCVECLSLNFTMRSKCFVCRAPYDAKRCLAVFSSRQQNDQSVYDPDHSAYMQEVELNFSSSPTQLKRVKYNKRH</sequence>
<evidence type="ECO:0000313" key="8">
    <source>
        <dbReference type="EMBL" id="CCD17696.1"/>
    </source>
</evidence>
<reference evidence="8 9" key="2">
    <citation type="journal article" date="2012" name="Proc. Natl. Acad. Sci. U.S.A.">
        <title>Antigenic diversity is generated by distinct evolutionary mechanisms in African trypanosome species.</title>
        <authorList>
            <person name="Jackson A.P."/>
            <person name="Berry A."/>
            <person name="Aslett M."/>
            <person name="Allison H.C."/>
            <person name="Burton P."/>
            <person name="Vavrova-Anderson J."/>
            <person name="Brown R."/>
            <person name="Browne H."/>
            <person name="Corton N."/>
            <person name="Hauser H."/>
            <person name="Gamble J."/>
            <person name="Gilderthorp R."/>
            <person name="Marcello L."/>
            <person name="McQuillan J."/>
            <person name="Otto T.D."/>
            <person name="Quail M.A."/>
            <person name="Sanders M.J."/>
            <person name="van Tonder A."/>
            <person name="Ginger M.L."/>
            <person name="Field M.C."/>
            <person name="Barry J.D."/>
            <person name="Hertz-Fowler C."/>
            <person name="Berriman M."/>
        </authorList>
    </citation>
    <scope>NUCLEOTIDE SEQUENCE [LARGE SCALE GENOMIC DNA]</scope>
    <source>
        <strain evidence="8 9">IL3000</strain>
    </source>
</reference>
<evidence type="ECO:0000313" key="9">
    <source>
        <dbReference type="Proteomes" id="UP000000702"/>
    </source>
</evidence>
<dbReference type="Gene3D" id="4.10.1060.10">
    <property type="entry name" value="Zinc finger, RanBP2-type"/>
    <property type="match status" value="1"/>
</dbReference>
<dbReference type="EMBL" id="CAEQ01002806">
    <property type="protein sequence ID" value="CCD17696.1"/>
    <property type="molecule type" value="Genomic_DNA"/>
</dbReference>
<gene>
    <name evidence="8" type="ORF">TCIL3000_0_24820</name>
</gene>
<dbReference type="PROSITE" id="PS01358">
    <property type="entry name" value="ZF_RANBP2_1"/>
    <property type="match status" value="1"/>
</dbReference>
<keyword evidence="9" id="KW-1185">Reference proteome</keyword>
<dbReference type="VEuPathDB" id="TriTrypDB:TcIL3000_0_24820"/>
<name>F9WK35_TRYCI</name>
<evidence type="ECO:0000256" key="5">
    <source>
        <dbReference type="SAM" id="MobiDB-lite"/>
    </source>
</evidence>
<keyword evidence="6" id="KW-0812">Transmembrane</keyword>
<evidence type="ECO:0000259" key="7">
    <source>
        <dbReference type="PROSITE" id="PS50199"/>
    </source>
</evidence>
<proteinExistence type="predicted"/>
<reference evidence="9" key="1">
    <citation type="submission" date="2011-07" db="EMBL/GenBank/DDBJ databases">
        <title>Divergent evolution of antigenic variation in African trypanosomes.</title>
        <authorList>
            <person name="Jackson A.P."/>
            <person name="Berry A."/>
            <person name="Allison H.C."/>
            <person name="Burton P."/>
            <person name="Anderson J."/>
            <person name="Aslett M."/>
            <person name="Brown R."/>
            <person name="Corton N."/>
            <person name="Harris D."/>
            <person name="Hauser H."/>
            <person name="Gamble J."/>
            <person name="Gilderthorp R."/>
            <person name="McQuillan J."/>
            <person name="Quail M.A."/>
            <person name="Sanders M."/>
            <person name="Van Tonder A."/>
            <person name="Ginger M.L."/>
            <person name="Donelson J.E."/>
            <person name="Field M.C."/>
            <person name="Barry J.D."/>
            <person name="Berriman M."/>
            <person name="Hertz-Fowler C."/>
        </authorList>
    </citation>
    <scope>NUCLEOTIDE SEQUENCE [LARGE SCALE GENOMIC DNA]</scope>
    <source>
        <strain evidence="9">IL3000</strain>
    </source>
</reference>
<dbReference type="PROSITE" id="PS50199">
    <property type="entry name" value="ZF_RANBP2_2"/>
    <property type="match status" value="1"/>
</dbReference>
<dbReference type="InterPro" id="IPR001876">
    <property type="entry name" value="Znf_RanBP2"/>
</dbReference>
<feature type="compositionally biased region" description="Basic residues" evidence="5">
    <location>
        <begin position="26"/>
        <end position="36"/>
    </location>
</feature>
<comment type="caution">
    <text evidence="8">The sequence shown here is derived from an EMBL/GenBank/DDBJ whole genome shotgun (WGS) entry which is preliminary data.</text>
</comment>
<dbReference type="SMART" id="SM00547">
    <property type="entry name" value="ZnF_RBZ"/>
    <property type="match status" value="1"/>
</dbReference>
<organism evidence="8 9">
    <name type="scientific">Trypanosoma congolense (strain IL3000)</name>
    <dbReference type="NCBI Taxonomy" id="1068625"/>
    <lineage>
        <taxon>Eukaryota</taxon>
        <taxon>Discoba</taxon>
        <taxon>Euglenozoa</taxon>
        <taxon>Kinetoplastea</taxon>
        <taxon>Metakinetoplastina</taxon>
        <taxon>Trypanosomatida</taxon>
        <taxon>Trypanosomatidae</taxon>
        <taxon>Trypanosoma</taxon>
        <taxon>Nannomonas</taxon>
    </lineage>
</organism>
<accession>F9WK35</accession>
<dbReference type="GO" id="GO:0008270">
    <property type="term" value="F:zinc ion binding"/>
    <property type="evidence" value="ECO:0007669"/>
    <property type="project" value="UniProtKB-KW"/>
</dbReference>
<evidence type="ECO:0000256" key="1">
    <source>
        <dbReference type="ARBA" id="ARBA00022723"/>
    </source>
</evidence>
<evidence type="ECO:0000256" key="2">
    <source>
        <dbReference type="ARBA" id="ARBA00022771"/>
    </source>
</evidence>
<feature type="region of interest" description="Disordered" evidence="5">
    <location>
        <begin position="22"/>
        <end position="54"/>
    </location>
</feature>
<keyword evidence="6" id="KW-1133">Transmembrane helix</keyword>
<keyword evidence="2 4" id="KW-0863">Zinc-finger</keyword>
<keyword evidence="3" id="KW-0862">Zinc</keyword>
<feature type="domain" description="RanBP2-type" evidence="7">
    <location>
        <begin position="126"/>
        <end position="157"/>
    </location>
</feature>
<evidence type="ECO:0000256" key="6">
    <source>
        <dbReference type="SAM" id="Phobius"/>
    </source>
</evidence>
<feature type="compositionally biased region" description="Basic and acidic residues" evidence="5">
    <location>
        <begin position="40"/>
        <end position="54"/>
    </location>
</feature>
<keyword evidence="1" id="KW-0479">Metal-binding</keyword>
<evidence type="ECO:0000256" key="3">
    <source>
        <dbReference type="ARBA" id="ARBA00022833"/>
    </source>
</evidence>
<keyword evidence="6" id="KW-0472">Membrane</keyword>
<feature type="transmembrane region" description="Helical" evidence="6">
    <location>
        <begin position="64"/>
        <end position="83"/>
    </location>
</feature>
<protein>
    <submittedName>
        <fullName evidence="8">WGS project CAEQ00000000 data, annotated contig 983</fullName>
    </submittedName>
</protein>
<dbReference type="AlphaFoldDB" id="F9WK35"/>
<dbReference type="Proteomes" id="UP000000702">
    <property type="component" value="Unassembled WGS sequence"/>
</dbReference>